<keyword evidence="3" id="KW-1185">Reference proteome</keyword>
<name>A0A9X2BED4_9BACL</name>
<reference evidence="2" key="1">
    <citation type="submission" date="2021-09" db="EMBL/GenBank/DDBJ databases">
        <title>Genome analysis of Fictibacillus sp. KIGAM418 isolated from marine sediment.</title>
        <authorList>
            <person name="Seo M.-J."/>
            <person name="Cho E.-S."/>
            <person name="Hwang C.Y."/>
        </authorList>
    </citation>
    <scope>NUCLEOTIDE SEQUENCE</scope>
    <source>
        <strain evidence="2">KIGAM418</strain>
    </source>
</reference>
<dbReference type="PANTHER" id="PTHR36566">
    <property type="entry name" value="NICKEL INSERTION PROTEIN-RELATED"/>
    <property type="match status" value="1"/>
</dbReference>
<evidence type="ECO:0000256" key="1">
    <source>
        <dbReference type="ARBA" id="ARBA00022596"/>
    </source>
</evidence>
<organism evidence="2 3">
    <name type="scientific">Fictibacillus marinisediminis</name>
    <dbReference type="NCBI Taxonomy" id="2878389"/>
    <lineage>
        <taxon>Bacteria</taxon>
        <taxon>Bacillati</taxon>
        <taxon>Bacillota</taxon>
        <taxon>Bacilli</taxon>
        <taxon>Bacillales</taxon>
        <taxon>Fictibacillaceae</taxon>
        <taxon>Fictibacillus</taxon>
    </lineage>
</organism>
<proteinExistence type="predicted"/>
<evidence type="ECO:0000313" key="3">
    <source>
        <dbReference type="Proteomes" id="UP001139011"/>
    </source>
</evidence>
<dbReference type="InterPro" id="IPR002822">
    <property type="entry name" value="Ni_insertion"/>
</dbReference>
<dbReference type="AlphaFoldDB" id="A0A9X2BED4"/>
<accession>A0A9X2BED4</accession>
<sequence>MNNFLSQHAHEQLDHEMVMIEVNLDDCSSEVLAYTMDQLLAAGANDVYYTSIYMKKNRPAYKLSVLTSPTKQQELEEIIFKETTSFGLRFFPVSCHRLGREFYKAKTQWGEVTVKIGIYQGERIKFSPEFEECRALAEKHNLPLQLIYDEAKSIAISQNK</sequence>
<evidence type="ECO:0000313" key="2">
    <source>
        <dbReference type="EMBL" id="MCK6258864.1"/>
    </source>
</evidence>
<comment type="caution">
    <text evidence="2">The sequence shown here is derived from an EMBL/GenBank/DDBJ whole genome shotgun (WGS) entry which is preliminary data.</text>
</comment>
<keyword evidence="1" id="KW-0533">Nickel</keyword>
<dbReference type="Proteomes" id="UP001139011">
    <property type="component" value="Unassembled WGS sequence"/>
</dbReference>
<dbReference type="EMBL" id="JAIWJX010000002">
    <property type="protein sequence ID" value="MCK6258864.1"/>
    <property type="molecule type" value="Genomic_DNA"/>
</dbReference>
<dbReference type="PANTHER" id="PTHR36566:SF1">
    <property type="entry name" value="PYRIDINIUM-3,5-BISTHIOCARBOXYLIC ACID MONONUCLEOTIDE NICKEL INSERTION PROTEIN"/>
    <property type="match status" value="1"/>
</dbReference>
<dbReference type="RefSeq" id="WP_248254098.1">
    <property type="nucleotide sequence ID" value="NZ_JAIWJX010000002.1"/>
</dbReference>
<protein>
    <submittedName>
        <fullName evidence="2">LarC family nickel insertion protein</fullName>
    </submittedName>
</protein>
<gene>
    <name evidence="2" type="ORF">LCY76_20040</name>
</gene>
<dbReference type="Pfam" id="PF01969">
    <property type="entry name" value="Ni_insertion"/>
    <property type="match status" value="1"/>
</dbReference>
<dbReference type="Gene3D" id="3.10.20.300">
    <property type="entry name" value="mk0293 like domain"/>
    <property type="match status" value="1"/>
</dbReference>
<dbReference type="Gene3D" id="3.30.70.1380">
    <property type="entry name" value="Transcriptional regulatory protein pf0864 domain like"/>
    <property type="match status" value="1"/>
</dbReference>